<gene>
    <name evidence="2" type="ORF">BJ982_000895</name>
</gene>
<organism evidence="2 3">
    <name type="scientific">Sphaerisporangium siamense</name>
    <dbReference type="NCBI Taxonomy" id="795645"/>
    <lineage>
        <taxon>Bacteria</taxon>
        <taxon>Bacillati</taxon>
        <taxon>Actinomycetota</taxon>
        <taxon>Actinomycetes</taxon>
        <taxon>Streptosporangiales</taxon>
        <taxon>Streptosporangiaceae</taxon>
        <taxon>Sphaerisporangium</taxon>
    </lineage>
</organism>
<dbReference type="Pfam" id="PF00583">
    <property type="entry name" value="Acetyltransf_1"/>
    <property type="match status" value="1"/>
</dbReference>
<dbReference type="EMBL" id="JACHND010000001">
    <property type="protein sequence ID" value="MBB4699351.1"/>
    <property type="molecule type" value="Genomic_DNA"/>
</dbReference>
<keyword evidence="3" id="KW-1185">Reference proteome</keyword>
<dbReference type="Proteomes" id="UP000542210">
    <property type="component" value="Unassembled WGS sequence"/>
</dbReference>
<evidence type="ECO:0000313" key="3">
    <source>
        <dbReference type="Proteomes" id="UP000542210"/>
    </source>
</evidence>
<dbReference type="Gene3D" id="3.40.630.30">
    <property type="match status" value="1"/>
</dbReference>
<dbReference type="RefSeq" id="WP_184876812.1">
    <property type="nucleotide sequence ID" value="NZ_BOOV01000044.1"/>
</dbReference>
<dbReference type="InterPro" id="IPR000182">
    <property type="entry name" value="GNAT_dom"/>
</dbReference>
<evidence type="ECO:0000259" key="1">
    <source>
        <dbReference type="PROSITE" id="PS51186"/>
    </source>
</evidence>
<dbReference type="PROSITE" id="PS51186">
    <property type="entry name" value="GNAT"/>
    <property type="match status" value="1"/>
</dbReference>
<accession>A0A7W7D5N2</accession>
<protein>
    <submittedName>
        <fullName evidence="2">GNAT superfamily N-acetyltransferase</fullName>
    </submittedName>
</protein>
<reference evidence="2 3" key="1">
    <citation type="submission" date="2020-08" db="EMBL/GenBank/DDBJ databases">
        <title>Sequencing the genomes of 1000 actinobacteria strains.</title>
        <authorList>
            <person name="Klenk H.-P."/>
        </authorList>
    </citation>
    <scope>NUCLEOTIDE SEQUENCE [LARGE SCALE GENOMIC DNA]</scope>
    <source>
        <strain evidence="2 3">DSM 45784</strain>
    </source>
</reference>
<comment type="caution">
    <text evidence="2">The sequence shown here is derived from an EMBL/GenBank/DDBJ whole genome shotgun (WGS) entry which is preliminary data.</text>
</comment>
<proteinExistence type="predicted"/>
<dbReference type="SUPFAM" id="SSF55729">
    <property type="entry name" value="Acyl-CoA N-acyltransferases (Nat)"/>
    <property type="match status" value="1"/>
</dbReference>
<evidence type="ECO:0000313" key="2">
    <source>
        <dbReference type="EMBL" id="MBB4699351.1"/>
    </source>
</evidence>
<dbReference type="GO" id="GO:0016747">
    <property type="term" value="F:acyltransferase activity, transferring groups other than amino-acyl groups"/>
    <property type="evidence" value="ECO:0007669"/>
    <property type="project" value="InterPro"/>
</dbReference>
<keyword evidence="2" id="KW-0808">Transferase</keyword>
<sequence>MDTAPVRTRTSPVPRTGAANGLVRLVEPAALYRHLTSVADVAGEVFGRPPWSEASTTARALAARMLADSHRPGFVLAMALHGENLYGFAYGIRCSRLATLAHRLPTGDFTLKELAVLPQARGTGLGAALHDTVLAAAGPGPRWLATHVAATEALGLYRARGWHSVTLVSPTCLIMRRQYA</sequence>
<dbReference type="InterPro" id="IPR016181">
    <property type="entry name" value="Acyl_CoA_acyltransferase"/>
</dbReference>
<name>A0A7W7D5N2_9ACTN</name>
<dbReference type="AlphaFoldDB" id="A0A7W7D5N2"/>
<feature type="domain" description="N-acetyltransferase" evidence="1">
    <location>
        <begin position="21"/>
        <end position="180"/>
    </location>
</feature>